<keyword evidence="3" id="KW-1185">Reference proteome</keyword>
<feature type="transmembrane region" description="Helical" evidence="1">
    <location>
        <begin position="49"/>
        <end position="73"/>
    </location>
</feature>
<feature type="transmembrane region" description="Helical" evidence="1">
    <location>
        <begin position="25"/>
        <end position="43"/>
    </location>
</feature>
<keyword evidence="1" id="KW-0472">Membrane</keyword>
<keyword evidence="1" id="KW-1133">Transmembrane helix</keyword>
<evidence type="ECO:0000313" key="3">
    <source>
        <dbReference type="Proteomes" id="UP001160519"/>
    </source>
</evidence>
<feature type="transmembrane region" description="Helical" evidence="1">
    <location>
        <begin position="141"/>
        <end position="163"/>
    </location>
</feature>
<dbReference type="AlphaFoldDB" id="A0AA43Q891"/>
<dbReference type="EMBL" id="JAQSDF010000076">
    <property type="protein sequence ID" value="MDI1232337.1"/>
    <property type="molecule type" value="Genomic_DNA"/>
</dbReference>
<accession>A0AA43Q891</accession>
<dbReference type="Proteomes" id="UP001160519">
    <property type="component" value="Unassembled WGS sequence"/>
</dbReference>
<feature type="transmembrane region" description="Helical" evidence="1">
    <location>
        <begin position="111"/>
        <end position="129"/>
    </location>
</feature>
<comment type="caution">
    <text evidence="2">The sequence shown here is derived from an EMBL/GenBank/DDBJ whole genome shotgun (WGS) entry which is preliminary data.</text>
</comment>
<feature type="transmembrane region" description="Helical" evidence="1">
    <location>
        <begin position="85"/>
        <end position="105"/>
    </location>
</feature>
<gene>
    <name evidence="2" type="ORF">PSU93_14425</name>
</gene>
<reference evidence="2" key="1">
    <citation type="submission" date="2023-01" db="EMBL/GenBank/DDBJ databases">
        <title>Biogeochemical cycle of methane in antarctic sediments.</title>
        <authorList>
            <person name="Roldan D.M."/>
            <person name="Menes R.J."/>
        </authorList>
    </citation>
    <scope>NUCLEOTIDE SEQUENCE [LARGE SCALE GENOMIC DNA]</scope>
    <source>
        <strain evidence="2">K-2018 MAG008</strain>
    </source>
</reference>
<keyword evidence="1" id="KW-0812">Transmembrane</keyword>
<proteinExistence type="predicted"/>
<evidence type="ECO:0000313" key="2">
    <source>
        <dbReference type="EMBL" id="MDI1232337.1"/>
    </source>
</evidence>
<evidence type="ECO:0000256" key="1">
    <source>
        <dbReference type="SAM" id="Phobius"/>
    </source>
</evidence>
<sequence>MYEIIKRLFDICLLKKGPQNLPSSVWWLRIGLVVDVTVSFLMANLSRDWLTALLQAMVSALLIIGFSWLILYVGGKRQRFYQTTIALLGTDALIGFIALPGMASMMTGKGVFLAFMVTVGLIIWHWVVAGHIIRNALGQTWTFSLGLAFLFILGSYQVIALLFPEVAGVN</sequence>
<organism evidence="2 3">
    <name type="scientific">Candidatus Methylobacter titanis</name>
    <dbReference type="NCBI Taxonomy" id="3053457"/>
    <lineage>
        <taxon>Bacteria</taxon>
        <taxon>Pseudomonadati</taxon>
        <taxon>Pseudomonadota</taxon>
        <taxon>Gammaproteobacteria</taxon>
        <taxon>Methylococcales</taxon>
        <taxon>Methylococcaceae</taxon>
        <taxon>Methylobacter</taxon>
    </lineage>
</organism>
<protein>
    <submittedName>
        <fullName evidence="2">Uncharacterized protein</fullName>
    </submittedName>
</protein>
<name>A0AA43Q891_9GAMM</name>